<evidence type="ECO:0000313" key="1">
    <source>
        <dbReference type="EMBL" id="CAA7261056.1"/>
    </source>
</evidence>
<comment type="caution">
    <text evidence="1">The sequence shown here is derived from an EMBL/GenBank/DDBJ whole genome shotgun (WGS) entry which is preliminary data.</text>
</comment>
<name>A0A8S0W873_CYCAE</name>
<evidence type="ECO:0000313" key="2">
    <source>
        <dbReference type="Proteomes" id="UP000467700"/>
    </source>
</evidence>
<keyword evidence="2" id="KW-1185">Reference proteome</keyword>
<proteinExistence type="predicted"/>
<dbReference type="Proteomes" id="UP000467700">
    <property type="component" value="Unassembled WGS sequence"/>
</dbReference>
<dbReference type="EMBL" id="CACVBS010000031">
    <property type="protein sequence ID" value="CAA7261056.1"/>
    <property type="molecule type" value="Genomic_DNA"/>
</dbReference>
<gene>
    <name evidence="1" type="ORF">AAE3_LOCUS3340</name>
</gene>
<organism evidence="1 2">
    <name type="scientific">Cyclocybe aegerita</name>
    <name type="common">Black poplar mushroom</name>
    <name type="synonym">Agrocybe aegerita</name>
    <dbReference type="NCBI Taxonomy" id="1973307"/>
    <lineage>
        <taxon>Eukaryota</taxon>
        <taxon>Fungi</taxon>
        <taxon>Dikarya</taxon>
        <taxon>Basidiomycota</taxon>
        <taxon>Agaricomycotina</taxon>
        <taxon>Agaricomycetes</taxon>
        <taxon>Agaricomycetidae</taxon>
        <taxon>Agaricales</taxon>
        <taxon>Agaricineae</taxon>
        <taxon>Bolbitiaceae</taxon>
        <taxon>Cyclocybe</taxon>
    </lineage>
</organism>
<dbReference type="AlphaFoldDB" id="A0A8S0W873"/>
<sequence>MLHVLHNLLVRHRTPSPKTLSLTVLDQQDMQMIAELWELMHILAHLRTFQFLVNFHVKPTPSSPPSSHYVLSEPIRVLREPVSASTNHSALLHAIHRHALTELIVECILVNAIELVGCASDGSSLDSTVV</sequence>
<reference evidence="1 2" key="1">
    <citation type="submission" date="2020-01" db="EMBL/GenBank/DDBJ databases">
        <authorList>
            <person name="Gupta K D."/>
        </authorList>
    </citation>
    <scope>NUCLEOTIDE SEQUENCE [LARGE SCALE GENOMIC DNA]</scope>
</reference>
<protein>
    <submittedName>
        <fullName evidence="1">Uncharacterized protein</fullName>
    </submittedName>
</protein>
<accession>A0A8S0W873</accession>